<accession>A0ABX8GYX8</accession>
<dbReference type="InterPro" id="IPR000683">
    <property type="entry name" value="Gfo/Idh/MocA-like_OxRdtase_N"/>
</dbReference>
<dbReference type="Proteomes" id="UP000682802">
    <property type="component" value="Chromosome 1"/>
</dbReference>
<dbReference type="EMBL" id="CP076128">
    <property type="protein sequence ID" value="QWG08481.1"/>
    <property type="molecule type" value="Genomic_DNA"/>
</dbReference>
<sequence>MRFIRKDKNIGIIGSGQFAFATIGFFLKKYKGNIINENYDIDHNNSTTFSNYYESKPSIDVNDLISNPVNNLIYIVSNHYSHTPYAIQCLKRNKNIYIEKPISVTYLQLVELKQHLLKSNSNIYCGYNRPHSPAIKEIHSKIISGNQPITLNCFIIGHKIDKEHWYRNKNEGTRICGNVGHWLDLSIHLLVKRQLPNKFQFHLISSNQNEKDDNSSIILTSDLGDLINITLSSREEPFEGINETINFQQGDIIAKIDDFRRMTIWESSKVITRRYFRKDVGHKNAILQPFRESKRDWKEVELSTLIMIRLTEMIYKNLNSYTFDIKNELNILENETNNPRS</sequence>
<keyword evidence="3" id="KW-1185">Reference proteome</keyword>
<evidence type="ECO:0000313" key="3">
    <source>
        <dbReference type="Proteomes" id="UP000682802"/>
    </source>
</evidence>
<protein>
    <submittedName>
        <fullName evidence="2">Gfo/Idh/MocA family oxidoreductase</fullName>
    </submittedName>
</protein>
<dbReference type="SUPFAM" id="SSF51735">
    <property type="entry name" value="NAD(P)-binding Rossmann-fold domains"/>
    <property type="match status" value="1"/>
</dbReference>
<dbReference type="PANTHER" id="PTHR43377">
    <property type="entry name" value="BILIVERDIN REDUCTASE A"/>
    <property type="match status" value="1"/>
</dbReference>
<dbReference type="RefSeq" id="WP_158630971.1">
    <property type="nucleotide sequence ID" value="NZ_CP076128.1"/>
</dbReference>
<proteinExistence type="predicted"/>
<dbReference type="Pfam" id="PF01408">
    <property type="entry name" value="GFO_IDH_MocA"/>
    <property type="match status" value="1"/>
</dbReference>
<dbReference type="Gene3D" id="3.30.360.10">
    <property type="entry name" value="Dihydrodipicolinate Reductase, domain 2"/>
    <property type="match status" value="1"/>
</dbReference>
<evidence type="ECO:0000259" key="1">
    <source>
        <dbReference type="Pfam" id="PF01408"/>
    </source>
</evidence>
<dbReference type="PANTHER" id="PTHR43377:SF1">
    <property type="entry name" value="BILIVERDIN REDUCTASE A"/>
    <property type="match status" value="1"/>
</dbReference>
<dbReference type="InterPro" id="IPR036291">
    <property type="entry name" value="NAD(P)-bd_dom_sf"/>
</dbReference>
<name>A0ABX8GYX8_9BACT</name>
<organism evidence="2 3">
    <name type="scientific">Flammeovirga kamogawensis</name>
    <dbReference type="NCBI Taxonomy" id="373891"/>
    <lineage>
        <taxon>Bacteria</taxon>
        <taxon>Pseudomonadati</taxon>
        <taxon>Bacteroidota</taxon>
        <taxon>Cytophagia</taxon>
        <taxon>Cytophagales</taxon>
        <taxon>Flammeovirgaceae</taxon>
        <taxon>Flammeovirga</taxon>
    </lineage>
</organism>
<gene>
    <name evidence="2" type="ORF">KM029_05960</name>
</gene>
<feature type="domain" description="Gfo/Idh/MocA-like oxidoreductase N-terminal" evidence="1">
    <location>
        <begin position="9"/>
        <end position="121"/>
    </location>
</feature>
<evidence type="ECO:0000313" key="2">
    <source>
        <dbReference type="EMBL" id="QWG08481.1"/>
    </source>
</evidence>
<dbReference type="Gene3D" id="3.40.50.720">
    <property type="entry name" value="NAD(P)-binding Rossmann-like Domain"/>
    <property type="match status" value="1"/>
</dbReference>
<dbReference type="InterPro" id="IPR051450">
    <property type="entry name" value="Gfo/Idh/MocA_Oxidoreductases"/>
</dbReference>
<reference evidence="2 3" key="1">
    <citation type="submission" date="2021-05" db="EMBL/GenBank/DDBJ databases">
        <title>Comparative genomic studies on the polysaccharide-degrading batcterial strains of the Flammeovirga genus.</title>
        <authorList>
            <person name="Zewei F."/>
            <person name="Zheng Z."/>
            <person name="Yu L."/>
            <person name="Ruyue G."/>
            <person name="Yanhong M."/>
            <person name="Yuanyuan C."/>
            <person name="Jingyan G."/>
            <person name="Wenjun H."/>
        </authorList>
    </citation>
    <scope>NUCLEOTIDE SEQUENCE [LARGE SCALE GENOMIC DNA]</scope>
    <source>
        <strain evidence="2 3">YS10</strain>
    </source>
</reference>